<keyword evidence="6" id="KW-1185">Reference proteome</keyword>
<dbReference type="SUPFAM" id="SSF53850">
    <property type="entry name" value="Periplasmic binding protein-like II"/>
    <property type="match status" value="1"/>
</dbReference>
<evidence type="ECO:0000256" key="2">
    <source>
        <dbReference type="ARBA" id="ARBA00010742"/>
    </source>
</evidence>
<comment type="similarity">
    <text evidence="2">Belongs to the bacterial solute-binding protein SsuA/TauA family.</text>
</comment>
<gene>
    <name evidence="5" type="ORF">BKA02_001034</name>
</gene>
<dbReference type="Pfam" id="PF13379">
    <property type="entry name" value="NMT1_2"/>
    <property type="match status" value="1"/>
</dbReference>
<protein>
    <submittedName>
        <fullName evidence="5">NitT/TauT family transport system substrate-binding protein</fullName>
    </submittedName>
</protein>
<reference evidence="5 6" key="1">
    <citation type="submission" date="2020-07" db="EMBL/GenBank/DDBJ databases">
        <title>Sequencing the genomes of 1000 actinobacteria strains.</title>
        <authorList>
            <person name="Klenk H.-P."/>
        </authorList>
    </citation>
    <scope>NUCLEOTIDE SEQUENCE [LARGE SCALE GENOMIC DNA]</scope>
    <source>
        <strain evidence="5 6">DSM 22185</strain>
    </source>
</reference>
<feature type="signal peptide" evidence="4">
    <location>
        <begin position="1"/>
        <end position="24"/>
    </location>
</feature>
<keyword evidence="3 4" id="KW-0732">Signal</keyword>
<dbReference type="RefSeq" id="WP_179431933.1">
    <property type="nucleotide sequence ID" value="NZ_BAABLC010000001.1"/>
</dbReference>
<dbReference type="Gene3D" id="3.40.190.10">
    <property type="entry name" value="Periplasmic binding protein-like II"/>
    <property type="match status" value="2"/>
</dbReference>
<evidence type="ECO:0000256" key="3">
    <source>
        <dbReference type="ARBA" id="ARBA00022729"/>
    </source>
</evidence>
<comment type="caution">
    <text evidence="5">The sequence shown here is derived from an EMBL/GenBank/DDBJ whole genome shotgun (WGS) entry which is preliminary data.</text>
</comment>
<evidence type="ECO:0000313" key="5">
    <source>
        <dbReference type="EMBL" id="NYD53979.1"/>
    </source>
</evidence>
<comment type="subcellular location">
    <subcellularLocation>
        <location evidence="1">Periplasm</location>
    </subcellularLocation>
</comment>
<dbReference type="PANTHER" id="PTHR30024:SF47">
    <property type="entry name" value="TAURINE-BINDING PERIPLASMIC PROTEIN"/>
    <property type="match status" value="1"/>
</dbReference>
<dbReference type="EMBL" id="JACCBH010000001">
    <property type="protein sequence ID" value="NYD53979.1"/>
    <property type="molecule type" value="Genomic_DNA"/>
</dbReference>
<organism evidence="5 6">
    <name type="scientific">Microbacterium pseudoresistens</name>
    <dbReference type="NCBI Taxonomy" id="640634"/>
    <lineage>
        <taxon>Bacteria</taxon>
        <taxon>Bacillati</taxon>
        <taxon>Actinomycetota</taxon>
        <taxon>Actinomycetes</taxon>
        <taxon>Micrococcales</taxon>
        <taxon>Microbacteriaceae</taxon>
        <taxon>Microbacterium</taxon>
    </lineage>
</organism>
<sequence length="362" mass="38433">MISRRKRVALIAAAVLSLVLPVSACSSASTTPADPGSDELTLVRIGSQQVAADAGLFLADERGYFADAGIEVKFERLADASAITNALATGQLEVAGATMTPGTFMSVEQDLGIKIVGDKNYMAPADGDTPAISATRLAVLPEYDKGDITATLESLKGKRLAIHSSLSIQIVYLAAFLENHGFSLDDFQITPVLSPDQTAALQGGSIEAAVMQEPYLTQAITNDIAVEVSDLTDGLPRGVSTAALVYGPAFIEDAETAQAFMNAYMKAVREYNDAVFYGTEEEKRAVMEVVAERTGTPIEDLMKASPAGLDPDQVVDSDWIQHCSDFYQMTGDLAVDVDVADLIDTQFRDAAIKELGEYVAGS</sequence>
<proteinExistence type="inferred from homology"/>
<evidence type="ECO:0000256" key="4">
    <source>
        <dbReference type="SAM" id="SignalP"/>
    </source>
</evidence>
<evidence type="ECO:0000313" key="6">
    <source>
        <dbReference type="Proteomes" id="UP000552045"/>
    </source>
</evidence>
<name>A0A7Y9JNR6_9MICO</name>
<evidence type="ECO:0000256" key="1">
    <source>
        <dbReference type="ARBA" id="ARBA00004418"/>
    </source>
</evidence>
<dbReference type="Proteomes" id="UP000552045">
    <property type="component" value="Unassembled WGS sequence"/>
</dbReference>
<dbReference type="AlphaFoldDB" id="A0A7Y9JNR6"/>
<dbReference type="GO" id="GO:0042597">
    <property type="term" value="C:periplasmic space"/>
    <property type="evidence" value="ECO:0007669"/>
    <property type="project" value="UniProtKB-SubCell"/>
</dbReference>
<feature type="chain" id="PRO_5039465902" evidence="4">
    <location>
        <begin position="25"/>
        <end position="362"/>
    </location>
</feature>
<accession>A0A7Y9JNR6</accession>
<dbReference type="PANTHER" id="PTHR30024">
    <property type="entry name" value="ALIPHATIC SULFONATES-BINDING PROTEIN-RELATED"/>
    <property type="match status" value="1"/>
</dbReference>